<evidence type="ECO:0000313" key="3">
    <source>
        <dbReference type="EnsemblPlants" id="Ma11_p02280.1"/>
    </source>
</evidence>
<dbReference type="Gene3D" id="1.20.1280.50">
    <property type="match status" value="1"/>
</dbReference>
<dbReference type="Gramene" id="Ma11_t02280.1">
    <property type="protein sequence ID" value="Ma11_p02280.1"/>
    <property type="gene ID" value="Ma11_g02280"/>
</dbReference>
<dbReference type="PANTHER" id="PTHR48218">
    <property type="entry name" value="F-BOX DOMAIN CONTAINING PROTEIN"/>
    <property type="match status" value="1"/>
</dbReference>
<sequence length="263" mass="28404">MPPQDGAPDKDTNLGSMQNCCCYCCCYSFDDDGCGCDGSGYDCDGDGCDCDGGGCDCDGGGCGCDDGGCGCDGGGSYSEEERWGNAGEHSTRDAADEGNRCWRRVAVEKTIVIRRRGKICHTDGLMMEKQCGINGRGYSSEETASDGEEEEEMGATMDPPVALGPDIMMKILESSDACSVARRTLVSLRWHEIAASDFLWAQKCEELFKGKAHSVKTSSLFYITLHSNTSLSLILFGLASRRRTFVIMFGNFIFNCSRILAEP</sequence>
<dbReference type="PANTHER" id="PTHR48218:SF3">
    <property type="entry name" value="OS07G0170800 PROTEIN"/>
    <property type="match status" value="1"/>
</dbReference>
<dbReference type="EnsemblPlants" id="Ma11_t02280.1">
    <property type="protein sequence ID" value="Ma11_p02280.1"/>
    <property type="gene ID" value="Ma11_g02280"/>
</dbReference>
<feature type="domain" description="F-box" evidence="2">
    <location>
        <begin position="165"/>
        <end position="204"/>
    </location>
</feature>
<dbReference type="InParanoid" id="A0A804L3D2"/>
<organism evidence="3 4">
    <name type="scientific">Musa acuminata subsp. malaccensis</name>
    <name type="common">Wild banana</name>
    <name type="synonym">Musa malaccensis</name>
    <dbReference type="NCBI Taxonomy" id="214687"/>
    <lineage>
        <taxon>Eukaryota</taxon>
        <taxon>Viridiplantae</taxon>
        <taxon>Streptophyta</taxon>
        <taxon>Embryophyta</taxon>
        <taxon>Tracheophyta</taxon>
        <taxon>Spermatophyta</taxon>
        <taxon>Magnoliopsida</taxon>
        <taxon>Liliopsida</taxon>
        <taxon>Zingiberales</taxon>
        <taxon>Musaceae</taxon>
        <taxon>Musa</taxon>
    </lineage>
</organism>
<dbReference type="InterPro" id="IPR036047">
    <property type="entry name" value="F-box-like_dom_sf"/>
</dbReference>
<keyword evidence="4" id="KW-1185">Reference proteome</keyword>
<evidence type="ECO:0000259" key="2">
    <source>
        <dbReference type="Pfam" id="PF12937"/>
    </source>
</evidence>
<dbReference type="InterPro" id="IPR001810">
    <property type="entry name" value="F-box_dom"/>
</dbReference>
<dbReference type="Proteomes" id="UP000012960">
    <property type="component" value="Unplaced"/>
</dbReference>
<reference evidence="3" key="1">
    <citation type="submission" date="2021-05" db="UniProtKB">
        <authorList>
            <consortium name="EnsemblPlants"/>
        </authorList>
    </citation>
    <scope>IDENTIFICATION</scope>
    <source>
        <strain evidence="3">subsp. malaccensis</strain>
    </source>
</reference>
<proteinExistence type="predicted"/>
<accession>A0A804L3D2</accession>
<name>A0A804L3D2_MUSAM</name>
<feature type="compositionally biased region" description="Acidic residues" evidence="1">
    <location>
        <begin position="143"/>
        <end position="153"/>
    </location>
</feature>
<feature type="region of interest" description="Disordered" evidence="1">
    <location>
        <begin position="137"/>
        <end position="159"/>
    </location>
</feature>
<protein>
    <recommendedName>
        <fullName evidence="2">F-box domain-containing protein</fullName>
    </recommendedName>
</protein>
<dbReference type="AlphaFoldDB" id="A0A804L3D2"/>
<evidence type="ECO:0000313" key="4">
    <source>
        <dbReference type="Proteomes" id="UP000012960"/>
    </source>
</evidence>
<dbReference type="Pfam" id="PF12937">
    <property type="entry name" value="F-box-like"/>
    <property type="match status" value="1"/>
</dbReference>
<dbReference type="SUPFAM" id="SSF81383">
    <property type="entry name" value="F-box domain"/>
    <property type="match status" value="1"/>
</dbReference>
<evidence type="ECO:0000256" key="1">
    <source>
        <dbReference type="SAM" id="MobiDB-lite"/>
    </source>
</evidence>